<reference evidence="1 2" key="2">
    <citation type="journal article" date="2015" name="Syst. Appl. Microbiol.">
        <title>Nitrincola nitratireducens sp. nov. isolated from a haloalkaline crater lake.</title>
        <authorList>
            <person name="Singh A."/>
            <person name="Vaidya B."/>
            <person name="Tanuku N.R."/>
            <person name="Pinnaka A.K."/>
        </authorList>
    </citation>
    <scope>NUCLEOTIDE SEQUENCE [LARGE SCALE GENOMIC DNA]</scope>
    <source>
        <strain evidence="1 2">AK23</strain>
    </source>
</reference>
<dbReference type="Proteomes" id="UP000019464">
    <property type="component" value="Unassembled WGS sequence"/>
</dbReference>
<accession>W9UT02</accession>
<proteinExistence type="predicted"/>
<dbReference type="PATRIC" id="fig|1229521.3.peg.2821"/>
<reference evidence="2" key="1">
    <citation type="submission" date="2012-11" db="EMBL/GenBank/DDBJ databases">
        <authorList>
            <person name="Singh A."/>
            <person name="Pinnaka A.K."/>
            <person name="Vaidya B."/>
        </authorList>
    </citation>
    <scope>NUCLEOTIDE SEQUENCE [LARGE SCALE GENOMIC DNA]</scope>
    <source>
        <strain evidence="2">AK23</strain>
    </source>
</reference>
<dbReference type="AlphaFoldDB" id="W9UT02"/>
<evidence type="ECO:0000313" key="1">
    <source>
        <dbReference type="EMBL" id="EXJ10234.1"/>
    </source>
</evidence>
<evidence type="ECO:0000313" key="2">
    <source>
        <dbReference type="Proteomes" id="UP000019464"/>
    </source>
</evidence>
<organism evidence="1 2">
    <name type="scientific">Nitrincola nitratireducens</name>
    <dbReference type="NCBI Taxonomy" id="1229521"/>
    <lineage>
        <taxon>Bacteria</taxon>
        <taxon>Pseudomonadati</taxon>
        <taxon>Pseudomonadota</taxon>
        <taxon>Gammaproteobacteria</taxon>
        <taxon>Oceanospirillales</taxon>
        <taxon>Oceanospirillaceae</taxon>
        <taxon>Nitrincola</taxon>
    </lineage>
</organism>
<gene>
    <name evidence="1" type="ORF">D791_02792</name>
</gene>
<sequence length="51" mass="5741">MISGRGNLVKQVGEFKNLAPGIKAELPEYFTEKAELEIDFIAEVNEERSET</sequence>
<protein>
    <submittedName>
        <fullName evidence="1">Uncharacterized protein</fullName>
    </submittedName>
</protein>
<dbReference type="EMBL" id="AONB01000015">
    <property type="protein sequence ID" value="EXJ10234.1"/>
    <property type="molecule type" value="Genomic_DNA"/>
</dbReference>
<dbReference type="STRING" id="1229521.D791_02792"/>
<comment type="caution">
    <text evidence="1">The sequence shown here is derived from an EMBL/GenBank/DDBJ whole genome shotgun (WGS) entry which is preliminary data.</text>
</comment>
<name>W9UT02_9GAMM</name>
<keyword evidence="2" id="KW-1185">Reference proteome</keyword>
<dbReference type="RefSeq" id="WP_202806872.1">
    <property type="nucleotide sequence ID" value="NZ_AONB01000015.1"/>
</dbReference>